<dbReference type="Proteomes" id="UP000182373">
    <property type="component" value="Chromosome"/>
</dbReference>
<organism evidence="1 2">
    <name type="scientific">Granulibacter bethesdensis</name>
    <dbReference type="NCBI Taxonomy" id="364410"/>
    <lineage>
        <taxon>Bacteria</taxon>
        <taxon>Pseudomonadati</taxon>
        <taxon>Pseudomonadota</taxon>
        <taxon>Alphaproteobacteria</taxon>
        <taxon>Acetobacterales</taxon>
        <taxon>Acetobacteraceae</taxon>
        <taxon>Granulibacter</taxon>
    </lineage>
</organism>
<dbReference type="RefSeq" id="WP_301335570.1">
    <property type="nucleotide sequence ID" value="NZ_CP018191.1"/>
</dbReference>
<proteinExistence type="predicted"/>
<name>A0AAC9K947_9PROT</name>
<dbReference type="AlphaFoldDB" id="A0AAC9K947"/>
<evidence type="ECO:0000313" key="2">
    <source>
        <dbReference type="Proteomes" id="UP000182373"/>
    </source>
</evidence>
<gene>
    <name evidence="1" type="ORF">GbCGDNIH9_8483</name>
</gene>
<dbReference type="EMBL" id="CP018191">
    <property type="protein sequence ID" value="APH54221.1"/>
    <property type="molecule type" value="Genomic_DNA"/>
</dbReference>
<sequence length="44" mass="4922">MTRLHATVDAIGATAQIKANPSRNKKPPIDWRLYEEHPFCTGSV</sequence>
<accession>A0AAC9K947</accession>
<reference evidence="2" key="1">
    <citation type="submission" date="2016-11" db="EMBL/GenBank/DDBJ databases">
        <title>Comparative genomic and phenotypic analysis of Granulibacter bethesdensis clinical isolates from patients with chronic granulomatous disease.</title>
        <authorList>
            <person name="Zarember K.A."/>
            <person name="Porcella S.F."/>
            <person name="Chu J."/>
            <person name="Ding L."/>
            <person name="Dahlstrom E."/>
            <person name="Barbian K."/>
            <person name="Martens C."/>
            <person name="Sykora L."/>
            <person name="Kramer S."/>
            <person name="Pettinato A.M."/>
            <person name="Hong H."/>
            <person name="Wald G."/>
            <person name="Berg L.J."/>
            <person name="Rogge L.S."/>
            <person name="Greenberg D.E."/>
            <person name="Falcone E.L."/>
            <person name="Neves J.F."/>
            <person name="Simoes M.J."/>
            <person name="Casal M."/>
            <person name="Rodriguez-Lopez F.C."/>
            <person name="Zelazny A."/>
            <person name="Gallin J.I."/>
            <person name="Holland S.M."/>
        </authorList>
    </citation>
    <scope>NUCLEOTIDE SEQUENCE [LARGE SCALE GENOMIC DNA]</scope>
    <source>
        <strain evidence="2">NIH9.1</strain>
    </source>
</reference>
<evidence type="ECO:0000313" key="1">
    <source>
        <dbReference type="EMBL" id="APH54221.1"/>
    </source>
</evidence>
<protein>
    <submittedName>
        <fullName evidence="1">Transposase</fullName>
    </submittedName>
</protein>